<sequence>MSAQRSLQRPAACGGCRFEVGRTSAKFQPAPPKTGKPHAPAPRHRLRSGNLKGIVARESLHELIHGSDPKLGRWSHHKGLFTELLEATQGSSIAELISILSQADTYGAQNWPECGRARDRLKVLEGIRLEMEAAMEWVGIEDIEHLMCRASAAGIIPEQSDRQGGDLLGPLTATQPEFQKLALTLAKRCCRLRSLREDLRSCAKSADIERVLATVNVAKELGAQWQELELAEVRLQVLQNCLAEMTDVLGQARSSDEGGLQSRIHDVLENVQEHIGEDPSPPLGWVLKALRLQYGQMRLEDVTGRRARLTREILAAERGANLQHLRAAVAEADFQFCLDASGVPGCVVPWPELELGKRRLVQFVDMQAELELLVMSRPIAPSPTAIIAALARADVLGCYSWTLCQEASARLQQVQGLEASVLRAVQDGSENVLQQACTTVQAAGFASWPMVRGAMLLLGREDLCTRQNFTSSTFMQRLLAELAEAEHVGDSAAEVPDVEEAFIGISLETECVDMAGQMSQSNSFPPLTMLVDMFQKITGKHPDHAWVARVRSGLFVFEVRLTGALGSFSEAVSHLETSQALDFGDKVTAARHLYSFVKRLKDQDQLALLKQIQRASSPGGESSVVSQQASTVDASIAKDVIQRELDLLREFATPSVASAHFVKTLSDPGSLAEEAAIDTTELLMEEVLQPDLKTKSVQSIPRKSEDDHISVVSEATDVESAQVLKMIQDHVSQFQQPHDMSGHSLLEYAQVEEPERADSWATVSHLVDDFISVQLRRVEECVAKDACENAFQTLETDEGIGHTSDVSGPSDIGSDFARDVVQQVKMQLEPL</sequence>
<protein>
    <submittedName>
        <fullName evidence="2">Uncharacterized protein</fullName>
    </submittedName>
</protein>
<keyword evidence="3" id="KW-1185">Reference proteome</keyword>
<comment type="caution">
    <text evidence="2">The sequence shown here is derived from an EMBL/GenBank/DDBJ whole genome shotgun (WGS) entry which is preliminary data.</text>
</comment>
<evidence type="ECO:0000313" key="3">
    <source>
        <dbReference type="Proteomes" id="UP001642484"/>
    </source>
</evidence>
<name>A0ABP0HYV2_9DINO</name>
<dbReference type="Proteomes" id="UP001642484">
    <property type="component" value="Unassembled WGS sequence"/>
</dbReference>
<evidence type="ECO:0000256" key="1">
    <source>
        <dbReference type="SAM" id="MobiDB-lite"/>
    </source>
</evidence>
<gene>
    <name evidence="2" type="ORF">CCMP2556_LOCUS3733</name>
</gene>
<reference evidence="2 3" key="1">
    <citation type="submission" date="2024-02" db="EMBL/GenBank/DDBJ databases">
        <authorList>
            <person name="Chen Y."/>
            <person name="Shah S."/>
            <person name="Dougan E. K."/>
            <person name="Thang M."/>
            <person name="Chan C."/>
        </authorList>
    </citation>
    <scope>NUCLEOTIDE SEQUENCE [LARGE SCALE GENOMIC DNA]</scope>
</reference>
<accession>A0ABP0HYV2</accession>
<organism evidence="2 3">
    <name type="scientific">Durusdinium trenchii</name>
    <dbReference type="NCBI Taxonomy" id="1381693"/>
    <lineage>
        <taxon>Eukaryota</taxon>
        <taxon>Sar</taxon>
        <taxon>Alveolata</taxon>
        <taxon>Dinophyceae</taxon>
        <taxon>Suessiales</taxon>
        <taxon>Symbiodiniaceae</taxon>
        <taxon>Durusdinium</taxon>
    </lineage>
</organism>
<dbReference type="EMBL" id="CAXAMN010001481">
    <property type="protein sequence ID" value="CAK8994659.1"/>
    <property type="molecule type" value="Genomic_DNA"/>
</dbReference>
<evidence type="ECO:0000313" key="2">
    <source>
        <dbReference type="EMBL" id="CAK8994659.1"/>
    </source>
</evidence>
<feature type="region of interest" description="Disordered" evidence="1">
    <location>
        <begin position="24"/>
        <end position="46"/>
    </location>
</feature>
<proteinExistence type="predicted"/>